<dbReference type="EMBL" id="VBQZ03000017">
    <property type="protein sequence ID" value="MXQ83601.1"/>
    <property type="molecule type" value="Genomic_DNA"/>
</dbReference>
<dbReference type="EC" id="1.5.5.2" evidence="4"/>
<sequence>MLQTCRVLRSRAGPSPGSWQPLSFDGGAFHLKSTGELTRALLVLRLCAWPPLVTHGLAVSSNPGGTSLGSSWGLVLSPCSLSPQLQAWSQRLLGSRLSGALLRASIYGQFVAGETAEEVRSCVLQLQNLGLRPLLAVPTEEEPDSAVKTG</sequence>
<keyword evidence="4" id="KW-0642">Proline metabolism</keyword>
<keyword evidence="3 4" id="KW-0274">FAD</keyword>
<keyword evidence="6" id="KW-1185">Reference proteome</keyword>
<name>A0A6B0R400_9CETA</name>
<dbReference type="Gene3D" id="3.20.20.220">
    <property type="match status" value="1"/>
</dbReference>
<dbReference type="GO" id="GO:0010133">
    <property type="term" value="P:L-proline catabolic process to L-glutamate"/>
    <property type="evidence" value="ECO:0007669"/>
    <property type="project" value="TreeGrafter"/>
</dbReference>
<evidence type="ECO:0000256" key="4">
    <source>
        <dbReference type="RuleBase" id="RU364054"/>
    </source>
</evidence>
<dbReference type="PANTHER" id="PTHR13914:SF29">
    <property type="entry name" value="HYDROXYPROLINE DEHYDROGENASE"/>
    <property type="match status" value="1"/>
</dbReference>
<comment type="caution">
    <text evidence="5">The sequence shown here is derived from an EMBL/GenBank/DDBJ whole genome shotgun (WGS) entry which is preliminary data.</text>
</comment>
<evidence type="ECO:0000256" key="2">
    <source>
        <dbReference type="ARBA" id="ARBA00022630"/>
    </source>
</evidence>
<organism evidence="5 6">
    <name type="scientific">Bos mutus</name>
    <name type="common">wild yak</name>
    <dbReference type="NCBI Taxonomy" id="72004"/>
    <lineage>
        <taxon>Eukaryota</taxon>
        <taxon>Metazoa</taxon>
        <taxon>Chordata</taxon>
        <taxon>Craniata</taxon>
        <taxon>Vertebrata</taxon>
        <taxon>Euteleostomi</taxon>
        <taxon>Mammalia</taxon>
        <taxon>Eutheria</taxon>
        <taxon>Laurasiatheria</taxon>
        <taxon>Artiodactyla</taxon>
        <taxon>Ruminantia</taxon>
        <taxon>Pecora</taxon>
        <taxon>Bovidae</taxon>
        <taxon>Bovinae</taxon>
        <taxon>Bos</taxon>
    </lineage>
</organism>
<comment type="function">
    <text evidence="4">Converts proline to delta-1-pyrroline-5-carboxylate.</text>
</comment>
<protein>
    <recommendedName>
        <fullName evidence="4">Proline dehydrogenase</fullName>
        <ecNumber evidence="4">1.5.5.2</ecNumber>
    </recommendedName>
</protein>
<comment type="similarity">
    <text evidence="4">Belongs to the proline oxidase family.</text>
</comment>
<keyword evidence="4" id="KW-0560">Oxidoreductase</keyword>
<evidence type="ECO:0000256" key="1">
    <source>
        <dbReference type="ARBA" id="ARBA00001974"/>
    </source>
</evidence>
<reference evidence="5" key="1">
    <citation type="submission" date="2019-10" db="EMBL/GenBank/DDBJ databases">
        <title>The sequence and de novo assembly of the wild yak genome.</title>
        <authorList>
            <person name="Liu Y."/>
        </authorList>
    </citation>
    <scope>NUCLEOTIDE SEQUENCE [LARGE SCALE GENOMIC DNA]</scope>
    <source>
        <strain evidence="5">WY2019</strain>
    </source>
</reference>
<comment type="cofactor">
    <cofactor evidence="1 4">
        <name>FAD</name>
        <dbReference type="ChEBI" id="CHEBI:57692"/>
    </cofactor>
</comment>
<dbReference type="GO" id="GO:0004657">
    <property type="term" value="F:proline dehydrogenase activity"/>
    <property type="evidence" value="ECO:0007669"/>
    <property type="project" value="UniProtKB-EC"/>
</dbReference>
<keyword evidence="2 4" id="KW-0285">Flavoprotein</keyword>
<dbReference type="InterPro" id="IPR015659">
    <property type="entry name" value="Proline_oxidase"/>
</dbReference>
<gene>
    <name evidence="5" type="ORF">E5288_WYG014676</name>
</gene>
<evidence type="ECO:0000313" key="5">
    <source>
        <dbReference type="EMBL" id="MXQ83601.1"/>
    </source>
</evidence>
<dbReference type="PANTHER" id="PTHR13914">
    <property type="entry name" value="PROLINE OXIDASE"/>
    <property type="match status" value="1"/>
</dbReference>
<dbReference type="Proteomes" id="UP000322234">
    <property type="component" value="Unassembled WGS sequence"/>
</dbReference>
<accession>A0A6B0R400</accession>
<dbReference type="GO" id="GO:0071949">
    <property type="term" value="F:FAD binding"/>
    <property type="evidence" value="ECO:0007669"/>
    <property type="project" value="TreeGrafter"/>
</dbReference>
<proteinExistence type="inferred from homology"/>
<comment type="catalytic activity">
    <reaction evidence="4">
        <text>L-proline + a quinone = (S)-1-pyrroline-5-carboxylate + a quinol + H(+)</text>
        <dbReference type="Rhea" id="RHEA:23784"/>
        <dbReference type="ChEBI" id="CHEBI:15378"/>
        <dbReference type="ChEBI" id="CHEBI:17388"/>
        <dbReference type="ChEBI" id="CHEBI:24646"/>
        <dbReference type="ChEBI" id="CHEBI:60039"/>
        <dbReference type="ChEBI" id="CHEBI:132124"/>
        <dbReference type="EC" id="1.5.5.2"/>
    </reaction>
</comment>
<dbReference type="GO" id="GO:0005739">
    <property type="term" value="C:mitochondrion"/>
    <property type="evidence" value="ECO:0007669"/>
    <property type="project" value="TreeGrafter"/>
</dbReference>
<dbReference type="AlphaFoldDB" id="A0A6B0R400"/>
<evidence type="ECO:0000313" key="6">
    <source>
        <dbReference type="Proteomes" id="UP000322234"/>
    </source>
</evidence>
<evidence type="ECO:0000256" key="3">
    <source>
        <dbReference type="ARBA" id="ARBA00022827"/>
    </source>
</evidence>